<dbReference type="Proteomes" id="UP000595448">
    <property type="component" value="Chromosome"/>
</dbReference>
<dbReference type="PANTHER" id="PTHR43581:SF4">
    <property type="entry name" value="ATP_GTP PHOSPHATASE"/>
    <property type="match status" value="1"/>
</dbReference>
<evidence type="ECO:0000259" key="2">
    <source>
        <dbReference type="Pfam" id="PF20469"/>
    </source>
</evidence>
<dbReference type="Gene3D" id="3.40.50.300">
    <property type="entry name" value="P-loop containing nucleotide triphosphate hydrolases"/>
    <property type="match status" value="1"/>
</dbReference>
<evidence type="ECO:0000313" key="3">
    <source>
        <dbReference type="EMBL" id="QQQ17533.1"/>
    </source>
</evidence>
<sequence length="564" mass="61988">MKLLQLGISNYRGFCRLGEDDHPANPELGFHWLDMSNDIIVVVGENNGGKTSLLQAYRDFRAAGFSPSREDFFRCEVERPIVMELRFQAAEGDDLANDKTGKWYSDGRVAKVRKAWGAAGQKATKFSYDWDTEAWVEGGFGGFDSILQNRLPEPIHLAPLMAADELRSQFEKLFKEVIQRHIAGSKNVQIIEEALKALSEEIEQDQYINEIAGKVSGVASNVFPGLAVQIRNPPSDKGIGSLLEKQAEIELTLSDSPSLGVGRHGQGSQRAFLLSALNILVPELAAATRRAKARGAPEEAVGNTLLQIEEPELFLSPTAVRRMRALLYELATQGGVQVMACSHSPVMVDFSRPKQTIALVERTKNGSVIHQSETNNVPKERRDALKLIYQLNPLVSECLFADKVVLVEGETEFAALTHVLAAKGVSKHDLDVHIVDCGGKASLPAVQRVLRDFGKRYIAVHDLDVRFSERATDQVGWDRNDAIWAEITAAKAEGIDALGFAFAKDFEHAHGYEARGKMKTVSAMNMIAEHEAKGSFSGTPLASLIDAIAHWKSPFSSIDDVSKL</sequence>
<gene>
    <name evidence="3" type="ORF">JIP62_09220</name>
</gene>
<feature type="domain" description="Endonuclease GajA/Old nuclease/RecF-like AAA" evidence="1">
    <location>
        <begin position="177"/>
        <end position="348"/>
    </location>
</feature>
<feature type="domain" description="OLD protein-like TOPRIM" evidence="2">
    <location>
        <begin position="399"/>
        <end position="464"/>
    </location>
</feature>
<accession>A0ABX7BLF1</accession>
<evidence type="ECO:0000259" key="1">
    <source>
        <dbReference type="Pfam" id="PF13175"/>
    </source>
</evidence>
<dbReference type="InterPro" id="IPR034139">
    <property type="entry name" value="TOPRIM_OLD"/>
</dbReference>
<organism evidence="3 4">
    <name type="scientific">Brevundimonas vitisensis</name>
    <dbReference type="NCBI Taxonomy" id="2800818"/>
    <lineage>
        <taxon>Bacteria</taxon>
        <taxon>Pseudomonadati</taxon>
        <taxon>Pseudomonadota</taxon>
        <taxon>Alphaproteobacteria</taxon>
        <taxon>Caulobacterales</taxon>
        <taxon>Caulobacteraceae</taxon>
        <taxon>Brevundimonas</taxon>
    </lineage>
</organism>
<name>A0ABX7BLF1_9CAUL</name>
<dbReference type="RefSeq" id="WP_201101907.1">
    <property type="nucleotide sequence ID" value="NZ_CP067977.1"/>
</dbReference>
<dbReference type="PANTHER" id="PTHR43581">
    <property type="entry name" value="ATP/GTP PHOSPHATASE"/>
    <property type="match status" value="1"/>
</dbReference>
<dbReference type="InterPro" id="IPR051396">
    <property type="entry name" value="Bact_Antivir_Def_Nuclease"/>
</dbReference>
<dbReference type="CDD" id="cd01026">
    <property type="entry name" value="TOPRIM_OLD"/>
    <property type="match status" value="1"/>
</dbReference>
<dbReference type="Pfam" id="PF13175">
    <property type="entry name" value="AAA_15"/>
    <property type="match status" value="1"/>
</dbReference>
<evidence type="ECO:0000313" key="4">
    <source>
        <dbReference type="Proteomes" id="UP000595448"/>
    </source>
</evidence>
<dbReference type="InterPro" id="IPR027417">
    <property type="entry name" value="P-loop_NTPase"/>
</dbReference>
<reference evidence="3 4" key="1">
    <citation type="submission" date="2021-01" db="EMBL/GenBank/DDBJ databases">
        <title>Brevundimonas vitis sp. nov., an bacterium isolated from grape (Vitis vinifera).</title>
        <authorList>
            <person name="Jiang L."/>
            <person name="Lee J."/>
        </authorList>
    </citation>
    <scope>NUCLEOTIDE SEQUENCE [LARGE SCALE GENOMIC DNA]</scope>
    <source>
        <strain evidence="3 4">GRTSA-9</strain>
    </source>
</reference>
<dbReference type="SUPFAM" id="SSF52540">
    <property type="entry name" value="P-loop containing nucleoside triphosphate hydrolases"/>
    <property type="match status" value="1"/>
</dbReference>
<proteinExistence type="predicted"/>
<dbReference type="EMBL" id="CP067977">
    <property type="protein sequence ID" value="QQQ17533.1"/>
    <property type="molecule type" value="Genomic_DNA"/>
</dbReference>
<dbReference type="Pfam" id="PF20469">
    <property type="entry name" value="OLD-like_TOPRIM"/>
    <property type="match status" value="1"/>
</dbReference>
<dbReference type="InterPro" id="IPR041685">
    <property type="entry name" value="AAA_GajA/Old/RecF-like"/>
</dbReference>
<keyword evidence="4" id="KW-1185">Reference proteome</keyword>
<protein>
    <submittedName>
        <fullName evidence="3">AAA family ATPase</fullName>
    </submittedName>
</protein>